<dbReference type="Proteomes" id="UP000299102">
    <property type="component" value="Unassembled WGS sequence"/>
</dbReference>
<sequence>MRGRNGCTKRYNIQGICFASCTLRSPVARAAPGVRRSQSNYREIYAGSLFRLSVTNNPKCTADERVCYQNVDVTAAHEHTQPQAVAEGALGQEMRWQSRVTHRAPPRGGVPRTASDATYRSLAPTLGARDALEPRTRR</sequence>
<comment type="caution">
    <text evidence="2">The sequence shown here is derived from an EMBL/GenBank/DDBJ whole genome shotgun (WGS) entry which is preliminary data.</text>
</comment>
<protein>
    <submittedName>
        <fullName evidence="2">Uncharacterized protein</fullName>
    </submittedName>
</protein>
<reference evidence="2 3" key="1">
    <citation type="journal article" date="2019" name="Commun. Biol.">
        <title>The bagworm genome reveals a unique fibroin gene that provides high tensile strength.</title>
        <authorList>
            <person name="Kono N."/>
            <person name="Nakamura H."/>
            <person name="Ohtoshi R."/>
            <person name="Tomita M."/>
            <person name="Numata K."/>
            <person name="Arakawa K."/>
        </authorList>
    </citation>
    <scope>NUCLEOTIDE SEQUENCE [LARGE SCALE GENOMIC DNA]</scope>
</reference>
<organism evidence="2 3">
    <name type="scientific">Eumeta variegata</name>
    <name type="common">Bagworm moth</name>
    <name type="synonym">Eumeta japonica</name>
    <dbReference type="NCBI Taxonomy" id="151549"/>
    <lineage>
        <taxon>Eukaryota</taxon>
        <taxon>Metazoa</taxon>
        <taxon>Ecdysozoa</taxon>
        <taxon>Arthropoda</taxon>
        <taxon>Hexapoda</taxon>
        <taxon>Insecta</taxon>
        <taxon>Pterygota</taxon>
        <taxon>Neoptera</taxon>
        <taxon>Endopterygota</taxon>
        <taxon>Lepidoptera</taxon>
        <taxon>Glossata</taxon>
        <taxon>Ditrysia</taxon>
        <taxon>Tineoidea</taxon>
        <taxon>Psychidae</taxon>
        <taxon>Oiketicinae</taxon>
        <taxon>Eumeta</taxon>
    </lineage>
</organism>
<evidence type="ECO:0000313" key="2">
    <source>
        <dbReference type="EMBL" id="GBP39157.1"/>
    </source>
</evidence>
<evidence type="ECO:0000313" key="3">
    <source>
        <dbReference type="Proteomes" id="UP000299102"/>
    </source>
</evidence>
<proteinExistence type="predicted"/>
<dbReference type="EMBL" id="BGZK01000361">
    <property type="protein sequence ID" value="GBP39157.1"/>
    <property type="molecule type" value="Genomic_DNA"/>
</dbReference>
<accession>A0A4C1VLH7</accession>
<keyword evidence="3" id="KW-1185">Reference proteome</keyword>
<evidence type="ECO:0000256" key="1">
    <source>
        <dbReference type="SAM" id="MobiDB-lite"/>
    </source>
</evidence>
<feature type="region of interest" description="Disordered" evidence="1">
    <location>
        <begin position="99"/>
        <end position="138"/>
    </location>
</feature>
<name>A0A4C1VLH7_EUMVA</name>
<gene>
    <name evidence="2" type="ORF">EVAR_26943_1</name>
</gene>
<dbReference type="AlphaFoldDB" id="A0A4C1VLH7"/>